<accession>A0ABM1MT27</accession>
<dbReference type="SUPFAM" id="SSF53590">
    <property type="entry name" value="Nucleoside hydrolase"/>
    <property type="match status" value="1"/>
</dbReference>
<evidence type="ECO:0000313" key="3">
    <source>
        <dbReference type="Proteomes" id="UP000695000"/>
    </source>
</evidence>
<comment type="similarity">
    <text evidence="1">Belongs to the IUNH family.</text>
</comment>
<proteinExistence type="inferred from homology"/>
<dbReference type="InterPro" id="IPR052775">
    <property type="entry name" value="IUN_hydrolase"/>
</dbReference>
<dbReference type="PANTHER" id="PTHR46190">
    <property type="entry name" value="SI:CH211-201H21.5-RELATED"/>
    <property type="match status" value="1"/>
</dbReference>
<dbReference type="InterPro" id="IPR036452">
    <property type="entry name" value="Ribo_hydro-like"/>
</dbReference>
<evidence type="ECO:0000256" key="1">
    <source>
        <dbReference type="ARBA" id="ARBA00009176"/>
    </source>
</evidence>
<gene>
    <name evidence="4" type="primary">LOC108563536</name>
</gene>
<dbReference type="Gene3D" id="3.90.245.10">
    <property type="entry name" value="Ribonucleoside hydrolase-like"/>
    <property type="match status" value="1"/>
</dbReference>
<organism evidence="3 4">
    <name type="scientific">Nicrophorus vespilloides</name>
    <name type="common">Boreal carrion beetle</name>
    <dbReference type="NCBI Taxonomy" id="110193"/>
    <lineage>
        <taxon>Eukaryota</taxon>
        <taxon>Metazoa</taxon>
        <taxon>Ecdysozoa</taxon>
        <taxon>Arthropoda</taxon>
        <taxon>Hexapoda</taxon>
        <taxon>Insecta</taxon>
        <taxon>Pterygota</taxon>
        <taxon>Neoptera</taxon>
        <taxon>Endopterygota</taxon>
        <taxon>Coleoptera</taxon>
        <taxon>Polyphaga</taxon>
        <taxon>Staphyliniformia</taxon>
        <taxon>Silphidae</taxon>
        <taxon>Nicrophorinae</taxon>
        <taxon>Nicrophorus</taxon>
    </lineage>
</organism>
<name>A0ABM1MT27_NICVS</name>
<protein>
    <submittedName>
        <fullName evidence="4">Probable uridine nucleosidase 2</fullName>
    </submittedName>
</protein>
<dbReference type="Pfam" id="PF01156">
    <property type="entry name" value="IU_nuc_hydro"/>
    <property type="match status" value="1"/>
</dbReference>
<evidence type="ECO:0000259" key="2">
    <source>
        <dbReference type="Pfam" id="PF01156"/>
    </source>
</evidence>
<dbReference type="CDD" id="cd02649">
    <property type="entry name" value="nuc_hydro_CeIAG"/>
    <property type="match status" value="1"/>
</dbReference>
<evidence type="ECO:0000313" key="4">
    <source>
        <dbReference type="RefSeq" id="XP_017777727.1"/>
    </source>
</evidence>
<dbReference type="InterPro" id="IPR001910">
    <property type="entry name" value="Inosine/uridine_hydrolase_dom"/>
</dbReference>
<dbReference type="PANTHER" id="PTHR46190:SF1">
    <property type="entry name" value="SI:CH211-201H21.5"/>
    <property type="match status" value="1"/>
</dbReference>
<sequence>MNARRVIIDVDVGTDDAVAILLFLEADKLGEIKIEAFICTKGNASLDNVCRNLVRLLEYADRTDIPVFRGSFHQILPLQNTHSVFHGNDGFGDLKYQEEPDLNIIKKDIASVGMQNIVSKNPGEISLICLGPLTNAAITMRMFDDFSRNLKDMYIMGGNIHGVGNTTQSAEFNFFIDPEAASIVFDCAQCPIYLLPWETCKSSTITFKWRYEVLGKMGGKLWKLIDSAEKSVYGEPTKQEIWMPCDAFLALSFLHPQKAVVKSRKEHVSIELHGRKTRGQAVLDHLSQNQANAVLIEEVNNTLMKEILMRACQNV</sequence>
<feature type="domain" description="Inosine/uridine-preferring nucleoside hydrolase" evidence="2">
    <location>
        <begin position="6"/>
        <end position="303"/>
    </location>
</feature>
<reference evidence="4" key="1">
    <citation type="submission" date="2025-08" db="UniProtKB">
        <authorList>
            <consortium name="RefSeq"/>
        </authorList>
    </citation>
    <scope>IDENTIFICATION</scope>
    <source>
        <tissue evidence="4">Whole Larva</tissue>
    </source>
</reference>
<dbReference type="GeneID" id="108563536"/>
<dbReference type="RefSeq" id="XP_017777727.1">
    <property type="nucleotide sequence ID" value="XM_017922238.1"/>
</dbReference>
<dbReference type="Proteomes" id="UP000695000">
    <property type="component" value="Unplaced"/>
</dbReference>
<keyword evidence="3" id="KW-1185">Reference proteome</keyword>